<name>A0A0C4Y965_9BURK</name>
<sequence>MKRISRLGAPLRASILAALLAVAMPAMANIAQGGGQASAWSMDERALGLEALSSGAKPVGAGTGADGARPLAGMSPLDVASATALGKPREAGGMTDVVLALIDGIGQVPLAGPALITLIAGVADVIGWYRSVADDKPLYHDLLTSPATSSPQV</sequence>
<organism evidence="2 3">
    <name type="scientific">Cupriavidus basilensis</name>
    <dbReference type="NCBI Taxonomy" id="68895"/>
    <lineage>
        <taxon>Bacteria</taxon>
        <taxon>Pseudomonadati</taxon>
        <taxon>Pseudomonadota</taxon>
        <taxon>Betaproteobacteria</taxon>
        <taxon>Burkholderiales</taxon>
        <taxon>Burkholderiaceae</taxon>
        <taxon>Cupriavidus</taxon>
    </lineage>
</organism>
<accession>A0A0C4Y965</accession>
<evidence type="ECO:0000256" key="1">
    <source>
        <dbReference type="SAM" id="SignalP"/>
    </source>
</evidence>
<feature type="chain" id="PRO_5002181534" description="Secreted protein" evidence="1">
    <location>
        <begin position="29"/>
        <end position="153"/>
    </location>
</feature>
<protein>
    <recommendedName>
        <fullName evidence="4">Secreted protein</fullName>
    </recommendedName>
</protein>
<dbReference type="EMBL" id="CP010536">
    <property type="protein sequence ID" value="AJG18749.1"/>
    <property type="molecule type" value="Genomic_DNA"/>
</dbReference>
<dbReference type="Proteomes" id="UP000031843">
    <property type="component" value="Chromosome main"/>
</dbReference>
<dbReference type="RefSeq" id="WP_043345008.1">
    <property type="nucleotide sequence ID" value="NZ_CP010536.1"/>
</dbReference>
<keyword evidence="3" id="KW-1185">Reference proteome</keyword>
<evidence type="ECO:0008006" key="4">
    <source>
        <dbReference type="Google" id="ProtNLM"/>
    </source>
</evidence>
<dbReference type="STRING" id="68895.RR42_m1344"/>
<gene>
    <name evidence="2" type="ORF">RR42_m1344</name>
</gene>
<dbReference type="KEGG" id="cbw:RR42_m1344"/>
<feature type="signal peptide" evidence="1">
    <location>
        <begin position="1"/>
        <end position="28"/>
    </location>
</feature>
<dbReference type="AlphaFoldDB" id="A0A0C4Y965"/>
<dbReference type="OrthoDB" id="2004167at2"/>
<keyword evidence="1" id="KW-0732">Signal</keyword>
<evidence type="ECO:0000313" key="3">
    <source>
        <dbReference type="Proteomes" id="UP000031843"/>
    </source>
</evidence>
<reference evidence="2 3" key="1">
    <citation type="journal article" date="2015" name="Genome Announc.">
        <title>Complete Genome Sequence of Cupriavidus basilensis 4G11, Isolated from the Oak Ridge Field Research Center Site.</title>
        <authorList>
            <person name="Ray J."/>
            <person name="Waters R.J."/>
            <person name="Skerker J.M."/>
            <person name="Kuehl J.V."/>
            <person name="Price M.N."/>
            <person name="Huang J."/>
            <person name="Chakraborty R."/>
            <person name="Arkin A.P."/>
            <person name="Deutschbauer A."/>
        </authorList>
    </citation>
    <scope>NUCLEOTIDE SEQUENCE [LARGE SCALE GENOMIC DNA]</scope>
    <source>
        <strain evidence="2">4G11</strain>
    </source>
</reference>
<proteinExistence type="predicted"/>
<evidence type="ECO:0000313" key="2">
    <source>
        <dbReference type="EMBL" id="AJG18749.1"/>
    </source>
</evidence>